<dbReference type="GO" id="GO:0005886">
    <property type="term" value="C:plasma membrane"/>
    <property type="evidence" value="ECO:0007669"/>
    <property type="project" value="UniProtKB-SubCell"/>
</dbReference>
<dbReference type="RefSeq" id="WP_076483552.1">
    <property type="nucleotide sequence ID" value="NZ_FTOG01000001.1"/>
</dbReference>
<dbReference type="Proteomes" id="UP000186221">
    <property type="component" value="Unassembled WGS sequence"/>
</dbReference>
<keyword evidence="11" id="KW-1185">Reference proteome</keyword>
<evidence type="ECO:0000256" key="4">
    <source>
        <dbReference type="ARBA" id="ARBA00022519"/>
    </source>
</evidence>
<comment type="similarity">
    <text evidence="8">Belongs to the binding-protein-dependent transport system permease family.</text>
</comment>
<keyword evidence="4" id="KW-0997">Cell inner membrane</keyword>
<feature type="transmembrane region" description="Helical" evidence="8">
    <location>
        <begin position="289"/>
        <end position="321"/>
    </location>
</feature>
<dbReference type="SUPFAM" id="SSF161098">
    <property type="entry name" value="MetI-like"/>
    <property type="match status" value="2"/>
</dbReference>
<keyword evidence="5 8" id="KW-0812">Transmembrane</keyword>
<keyword evidence="3" id="KW-1003">Cell membrane</keyword>
<feature type="transmembrane region" description="Helical" evidence="8">
    <location>
        <begin position="178"/>
        <end position="203"/>
    </location>
</feature>
<feature type="domain" description="ABC transmembrane type-1" evidence="9">
    <location>
        <begin position="50"/>
        <end position="258"/>
    </location>
</feature>
<dbReference type="GO" id="GO:0055085">
    <property type="term" value="P:transmembrane transport"/>
    <property type="evidence" value="ECO:0007669"/>
    <property type="project" value="InterPro"/>
</dbReference>
<evidence type="ECO:0000256" key="1">
    <source>
        <dbReference type="ARBA" id="ARBA00004429"/>
    </source>
</evidence>
<evidence type="ECO:0000256" key="8">
    <source>
        <dbReference type="RuleBase" id="RU363032"/>
    </source>
</evidence>
<name>A0A1N7IXF5_9RHOB</name>
<reference evidence="11" key="1">
    <citation type="submission" date="2017-01" db="EMBL/GenBank/DDBJ databases">
        <authorList>
            <person name="Varghese N."/>
            <person name="Submissions S."/>
        </authorList>
    </citation>
    <scope>NUCLEOTIDE SEQUENCE [LARGE SCALE GENOMIC DNA]</scope>
    <source>
        <strain evidence="11">DSM 19945</strain>
    </source>
</reference>
<dbReference type="PANTHER" id="PTHR43357">
    <property type="entry name" value="INNER MEMBRANE ABC TRANSPORTER PERMEASE PROTEIN YDCV"/>
    <property type="match status" value="1"/>
</dbReference>
<feature type="transmembrane region" description="Helical" evidence="8">
    <location>
        <begin position="55"/>
        <end position="77"/>
    </location>
</feature>
<evidence type="ECO:0000313" key="10">
    <source>
        <dbReference type="EMBL" id="SIS41792.1"/>
    </source>
</evidence>
<dbReference type="InterPro" id="IPR035906">
    <property type="entry name" value="MetI-like_sf"/>
</dbReference>
<evidence type="ECO:0000256" key="2">
    <source>
        <dbReference type="ARBA" id="ARBA00022448"/>
    </source>
</evidence>
<dbReference type="Pfam" id="PF00528">
    <property type="entry name" value="BPD_transp_1"/>
    <property type="match status" value="2"/>
</dbReference>
<feature type="transmembrane region" description="Helical" evidence="8">
    <location>
        <begin position="236"/>
        <end position="257"/>
    </location>
</feature>
<gene>
    <name evidence="10" type="ORF">SAMN05421580_101100</name>
</gene>
<dbReference type="CDD" id="cd06261">
    <property type="entry name" value="TM_PBP2"/>
    <property type="match status" value="2"/>
</dbReference>
<dbReference type="Gene3D" id="1.10.3720.10">
    <property type="entry name" value="MetI-like"/>
    <property type="match status" value="2"/>
</dbReference>
<feature type="transmembrane region" description="Helical" evidence="8">
    <location>
        <begin position="84"/>
        <end position="106"/>
    </location>
</feature>
<feature type="domain" description="ABC transmembrane type-1" evidence="9">
    <location>
        <begin position="342"/>
        <end position="536"/>
    </location>
</feature>
<accession>A0A1N7IXF5</accession>
<evidence type="ECO:0000313" key="11">
    <source>
        <dbReference type="Proteomes" id="UP000186221"/>
    </source>
</evidence>
<keyword evidence="2 8" id="KW-0813">Transport</keyword>
<evidence type="ECO:0000256" key="3">
    <source>
        <dbReference type="ARBA" id="ARBA00022475"/>
    </source>
</evidence>
<dbReference type="PROSITE" id="PS50928">
    <property type="entry name" value="ABC_TM1"/>
    <property type="match status" value="2"/>
</dbReference>
<feature type="transmembrane region" description="Helical" evidence="8">
    <location>
        <begin position="137"/>
        <end position="157"/>
    </location>
</feature>
<protein>
    <submittedName>
        <fullName evidence="10">Iron(III) transport system permease protein</fullName>
    </submittedName>
</protein>
<comment type="subcellular location">
    <subcellularLocation>
        <location evidence="1">Cell inner membrane</location>
        <topology evidence="1">Multi-pass membrane protein</topology>
    </subcellularLocation>
    <subcellularLocation>
        <location evidence="8">Cell membrane</location>
        <topology evidence="8">Multi-pass membrane protein</topology>
    </subcellularLocation>
</comment>
<keyword evidence="7 8" id="KW-0472">Membrane</keyword>
<dbReference type="STRING" id="453582.SAMN05421580_101100"/>
<evidence type="ECO:0000259" key="9">
    <source>
        <dbReference type="PROSITE" id="PS50928"/>
    </source>
</evidence>
<organism evidence="10 11">
    <name type="scientific">Rhodobacter aestuarii</name>
    <dbReference type="NCBI Taxonomy" id="453582"/>
    <lineage>
        <taxon>Bacteria</taxon>
        <taxon>Pseudomonadati</taxon>
        <taxon>Pseudomonadota</taxon>
        <taxon>Alphaproteobacteria</taxon>
        <taxon>Rhodobacterales</taxon>
        <taxon>Rhodobacter group</taxon>
        <taxon>Rhodobacter</taxon>
    </lineage>
</organism>
<evidence type="ECO:0000256" key="5">
    <source>
        <dbReference type="ARBA" id="ARBA00022692"/>
    </source>
</evidence>
<evidence type="ECO:0000256" key="7">
    <source>
        <dbReference type="ARBA" id="ARBA00023136"/>
    </source>
</evidence>
<feature type="transmembrane region" description="Helical" evidence="8">
    <location>
        <begin position="341"/>
        <end position="365"/>
    </location>
</feature>
<proteinExistence type="inferred from homology"/>
<feature type="transmembrane region" description="Helical" evidence="8">
    <location>
        <begin position="407"/>
        <end position="424"/>
    </location>
</feature>
<sequence length="553" mass="56536">MAALLAFYLAVTALYPLARLFALALGPGADGAPFGLLRETFASFGFRRALWNTLWSSAGSVVVSVLLGLALALATGLMRLPGRALASFLALSPVLIPSQIMALGWIELTGPGSPVLSPLGLAPPAGRPNPLYSGGGVVWLMGIEHMPLVFIAVRAALQAIPADLVEAARIGGAGTGRIIARVLLPLTLPALVAGAMLSFAAAVGNFGVPALLGIPGRFSVLTTLIYQRLNGFGPAVIGKVAAIAAVLVALALAALVLRHILQKRWSVPMASGVGFAGFAPGRAGWPLSIALWAGLGVLCLAPLLALLATALVPALGVGLSLETATFENFANVLANSAVRRAFLNSVSISLAAAALSGGIAILLGWLGGVGRSRVGRVLGWAADAGFVVPGTVLGLAMILVYLRPLPLVGLSLYGTAAILLLAYLGRFLPLVLRPVEAEIASADPALDEAARIAGVGVARRIAFIAAPTLAPTAIAGALLIFMTALNELTVSALLWSAGHETIGVQIFSMQYEGNSTSAAAISVLALGLVGVLVLVVDRFGRNLPRATLPWRTP</sequence>
<keyword evidence="6 8" id="KW-1133">Transmembrane helix</keyword>
<dbReference type="PANTHER" id="PTHR43357:SF3">
    <property type="entry name" value="FE(3+)-TRANSPORT SYSTEM PERMEASE PROTEIN FBPB 2"/>
    <property type="match status" value="1"/>
</dbReference>
<feature type="transmembrane region" description="Helical" evidence="8">
    <location>
        <begin position="377"/>
        <end position="401"/>
    </location>
</feature>
<dbReference type="EMBL" id="FTOG01000001">
    <property type="protein sequence ID" value="SIS41792.1"/>
    <property type="molecule type" value="Genomic_DNA"/>
</dbReference>
<evidence type="ECO:0000256" key="6">
    <source>
        <dbReference type="ARBA" id="ARBA00022989"/>
    </source>
</evidence>
<dbReference type="AlphaFoldDB" id="A0A1N7IXF5"/>
<feature type="transmembrane region" description="Helical" evidence="8">
    <location>
        <begin position="517"/>
        <end position="536"/>
    </location>
</feature>
<dbReference type="InterPro" id="IPR000515">
    <property type="entry name" value="MetI-like"/>
</dbReference>
<feature type="transmembrane region" description="Helical" evidence="8">
    <location>
        <begin position="461"/>
        <end position="485"/>
    </location>
</feature>